<dbReference type="SUPFAM" id="SSF53474">
    <property type="entry name" value="alpha/beta-Hydrolases"/>
    <property type="match status" value="1"/>
</dbReference>
<evidence type="ECO:0000313" key="3">
    <source>
        <dbReference type="Proteomes" id="UP000828390"/>
    </source>
</evidence>
<keyword evidence="3" id="KW-1185">Reference proteome</keyword>
<dbReference type="InterPro" id="IPR050278">
    <property type="entry name" value="Serine_Prot_S9B/DPPIV"/>
</dbReference>
<dbReference type="Gene3D" id="3.40.50.1820">
    <property type="entry name" value="alpha/beta hydrolase"/>
    <property type="match status" value="1"/>
</dbReference>
<sequence length="67" mass="7656">MFFSENHPLIVPVFSENRLMIVHGLMDENVHFLHTSKLVNALVKACKPHTLQVSGRGQLSWRTENSL</sequence>
<dbReference type="PANTHER" id="PTHR11731">
    <property type="entry name" value="PROTEASE FAMILY S9B,C DIPEPTIDYL-PEPTIDASE IV-RELATED"/>
    <property type="match status" value="1"/>
</dbReference>
<accession>A0A9D4RNR7</accession>
<reference evidence="2" key="2">
    <citation type="submission" date="2020-11" db="EMBL/GenBank/DDBJ databases">
        <authorList>
            <person name="McCartney M.A."/>
            <person name="Auch B."/>
            <person name="Kono T."/>
            <person name="Mallez S."/>
            <person name="Becker A."/>
            <person name="Gohl D.M."/>
            <person name="Silverstein K.A.T."/>
            <person name="Koren S."/>
            <person name="Bechman K.B."/>
            <person name="Herman A."/>
            <person name="Abrahante J.E."/>
            <person name="Garbe J."/>
        </authorList>
    </citation>
    <scope>NUCLEOTIDE SEQUENCE</scope>
    <source>
        <strain evidence="2">Duluth1</strain>
        <tissue evidence="2">Whole animal</tissue>
    </source>
</reference>
<gene>
    <name evidence="2" type="ORF">DPMN_038542</name>
</gene>
<dbReference type="GO" id="GO:0008239">
    <property type="term" value="F:dipeptidyl-peptidase activity"/>
    <property type="evidence" value="ECO:0007669"/>
    <property type="project" value="TreeGrafter"/>
</dbReference>
<dbReference type="Proteomes" id="UP000828390">
    <property type="component" value="Unassembled WGS sequence"/>
</dbReference>
<dbReference type="InterPro" id="IPR001375">
    <property type="entry name" value="Peptidase_S9_cat"/>
</dbReference>
<feature type="domain" description="Peptidase S9 prolyl oligopeptidase catalytic" evidence="1">
    <location>
        <begin position="15"/>
        <end position="53"/>
    </location>
</feature>
<evidence type="ECO:0000313" key="2">
    <source>
        <dbReference type="EMBL" id="KAH3875279.1"/>
    </source>
</evidence>
<organism evidence="2 3">
    <name type="scientific">Dreissena polymorpha</name>
    <name type="common">Zebra mussel</name>
    <name type="synonym">Mytilus polymorpha</name>
    <dbReference type="NCBI Taxonomy" id="45954"/>
    <lineage>
        <taxon>Eukaryota</taxon>
        <taxon>Metazoa</taxon>
        <taxon>Spiralia</taxon>
        <taxon>Lophotrochozoa</taxon>
        <taxon>Mollusca</taxon>
        <taxon>Bivalvia</taxon>
        <taxon>Autobranchia</taxon>
        <taxon>Heteroconchia</taxon>
        <taxon>Euheterodonta</taxon>
        <taxon>Imparidentia</taxon>
        <taxon>Neoheterodontei</taxon>
        <taxon>Myida</taxon>
        <taxon>Dreissenoidea</taxon>
        <taxon>Dreissenidae</taxon>
        <taxon>Dreissena</taxon>
    </lineage>
</organism>
<evidence type="ECO:0000259" key="1">
    <source>
        <dbReference type="Pfam" id="PF00326"/>
    </source>
</evidence>
<comment type="caution">
    <text evidence="2">The sequence shown here is derived from an EMBL/GenBank/DDBJ whole genome shotgun (WGS) entry which is preliminary data.</text>
</comment>
<proteinExistence type="predicted"/>
<dbReference type="EMBL" id="JAIWYP010000002">
    <property type="protein sequence ID" value="KAH3875279.1"/>
    <property type="molecule type" value="Genomic_DNA"/>
</dbReference>
<dbReference type="GO" id="GO:0008236">
    <property type="term" value="F:serine-type peptidase activity"/>
    <property type="evidence" value="ECO:0007669"/>
    <property type="project" value="InterPro"/>
</dbReference>
<name>A0A9D4RNR7_DREPO</name>
<dbReference type="GO" id="GO:0006508">
    <property type="term" value="P:proteolysis"/>
    <property type="evidence" value="ECO:0007669"/>
    <property type="project" value="InterPro"/>
</dbReference>
<dbReference type="InterPro" id="IPR029058">
    <property type="entry name" value="AB_hydrolase_fold"/>
</dbReference>
<dbReference type="Pfam" id="PF00326">
    <property type="entry name" value="Peptidase_S9"/>
    <property type="match status" value="1"/>
</dbReference>
<dbReference type="AlphaFoldDB" id="A0A9D4RNR7"/>
<dbReference type="PANTHER" id="PTHR11731:SF193">
    <property type="entry name" value="DIPEPTIDYL PEPTIDASE 9"/>
    <property type="match status" value="1"/>
</dbReference>
<reference evidence="2" key="1">
    <citation type="journal article" date="2019" name="bioRxiv">
        <title>The Genome of the Zebra Mussel, Dreissena polymorpha: A Resource for Invasive Species Research.</title>
        <authorList>
            <person name="McCartney M.A."/>
            <person name="Auch B."/>
            <person name="Kono T."/>
            <person name="Mallez S."/>
            <person name="Zhang Y."/>
            <person name="Obille A."/>
            <person name="Becker A."/>
            <person name="Abrahante J.E."/>
            <person name="Garbe J."/>
            <person name="Badalamenti J.P."/>
            <person name="Herman A."/>
            <person name="Mangelson H."/>
            <person name="Liachko I."/>
            <person name="Sullivan S."/>
            <person name="Sone E.D."/>
            <person name="Koren S."/>
            <person name="Silverstein K.A.T."/>
            <person name="Beckman K.B."/>
            <person name="Gohl D.M."/>
        </authorList>
    </citation>
    <scope>NUCLEOTIDE SEQUENCE</scope>
    <source>
        <strain evidence="2">Duluth1</strain>
        <tissue evidence="2">Whole animal</tissue>
    </source>
</reference>
<protein>
    <recommendedName>
        <fullName evidence="1">Peptidase S9 prolyl oligopeptidase catalytic domain-containing protein</fullName>
    </recommendedName>
</protein>